<keyword evidence="4" id="KW-0686">Riboflavin biosynthesis</keyword>
<evidence type="ECO:0000313" key="13">
    <source>
        <dbReference type="Proteomes" id="UP001214250"/>
    </source>
</evidence>
<dbReference type="EMBL" id="CP117811">
    <property type="protein sequence ID" value="WDE97008.1"/>
    <property type="molecule type" value="Genomic_DNA"/>
</dbReference>
<gene>
    <name evidence="12" type="ORF">PQO03_03410</name>
</gene>
<evidence type="ECO:0000256" key="4">
    <source>
        <dbReference type="ARBA" id="ARBA00022619"/>
    </source>
</evidence>
<dbReference type="NCBIfam" id="NF001591">
    <property type="entry name" value="PRK00393.1"/>
    <property type="match status" value="1"/>
</dbReference>
<comment type="pathway">
    <text evidence="2">Cofactor biosynthesis; riboflavin biosynthesis; 5-amino-6-(D-ribitylamino)uracil from GTP: step 1/4.</text>
</comment>
<dbReference type="PANTHER" id="PTHR21327:SF18">
    <property type="entry name" value="3,4-DIHYDROXY-2-BUTANONE 4-PHOSPHATE SYNTHASE"/>
    <property type="match status" value="1"/>
</dbReference>
<dbReference type="SUPFAM" id="SSF142695">
    <property type="entry name" value="RibA-like"/>
    <property type="match status" value="1"/>
</dbReference>
<feature type="domain" description="GTP cyclohydrolase II" evidence="11">
    <location>
        <begin position="175"/>
        <end position="337"/>
    </location>
</feature>
<proteinExistence type="predicted"/>
<evidence type="ECO:0000256" key="7">
    <source>
        <dbReference type="ARBA" id="ARBA00022801"/>
    </source>
</evidence>
<keyword evidence="9" id="KW-0342">GTP-binding</keyword>
<dbReference type="InterPro" id="IPR000926">
    <property type="entry name" value="RibA"/>
</dbReference>
<protein>
    <recommendedName>
        <fullName evidence="3">GTP cyclohydrolase II</fullName>
        <ecNumber evidence="3">3.5.4.25</ecNumber>
    </recommendedName>
</protein>
<evidence type="ECO:0000256" key="9">
    <source>
        <dbReference type="ARBA" id="ARBA00023134"/>
    </source>
</evidence>
<dbReference type="InterPro" id="IPR032677">
    <property type="entry name" value="GTP_cyclohydro_II"/>
</dbReference>
<dbReference type="RefSeq" id="WP_274151130.1">
    <property type="nucleotide sequence ID" value="NZ_CP117811.1"/>
</dbReference>
<keyword evidence="6" id="KW-0547">Nucleotide-binding</keyword>
<dbReference type="EC" id="3.5.4.25" evidence="3"/>
<dbReference type="InterPro" id="IPR036144">
    <property type="entry name" value="RibA-like_sf"/>
</dbReference>
<sequence>MNQLKERLQKKLDHLRRGEVLYYKTEDSSDVYAFCFLKNSSAQNLTTLMTYGGPLSLLVSDQSEICKSREKIADCTVLACDFSAQGLMTLASNPKQEGPDRILLRVVESHDILKNLSVEGRIVEFASNVEGEEHCLIYTKIYNSINVDSSLLLNEEDISLARFFNPRLIDMTGMTEVELQQGTFKLYSFYSEIDGRYHWAFVCNDRKKENETPLVRIESECLTGHVFGSLLCDCGDQLSKGLEEIKAYGYGALVYLRQEGRGIGLKAKLDAYYFQQFHDMDTVDANLAVGMPEDARDYLIGAQILNYLKFEPLKLLTNNPAKISGLNRYGLSVEQQVSHIIPPSKHNKRYLDTKRDRMGHRI</sequence>
<evidence type="ECO:0000256" key="10">
    <source>
        <dbReference type="ARBA" id="ARBA00049295"/>
    </source>
</evidence>
<keyword evidence="5" id="KW-0479">Metal-binding</keyword>
<reference evidence="12 13" key="1">
    <citation type="submission" date="2023-02" db="EMBL/GenBank/DDBJ databases">
        <title>Genome sequence of Lentisphaera profundi SAORIC-696.</title>
        <authorList>
            <person name="Kim e."/>
            <person name="Cho J.-C."/>
            <person name="Choi A."/>
            <person name="Kang I."/>
        </authorList>
    </citation>
    <scope>NUCLEOTIDE SEQUENCE [LARGE SCALE GENOMIC DNA]</scope>
    <source>
        <strain evidence="12 13">SAORIC-696</strain>
    </source>
</reference>
<organism evidence="12 13">
    <name type="scientific">Lentisphaera profundi</name>
    <dbReference type="NCBI Taxonomy" id="1658616"/>
    <lineage>
        <taxon>Bacteria</taxon>
        <taxon>Pseudomonadati</taxon>
        <taxon>Lentisphaerota</taxon>
        <taxon>Lentisphaeria</taxon>
        <taxon>Lentisphaerales</taxon>
        <taxon>Lentisphaeraceae</taxon>
        <taxon>Lentisphaera</taxon>
    </lineage>
</organism>
<dbReference type="PANTHER" id="PTHR21327">
    <property type="entry name" value="GTP CYCLOHYDROLASE II-RELATED"/>
    <property type="match status" value="1"/>
</dbReference>
<evidence type="ECO:0000313" key="12">
    <source>
        <dbReference type="EMBL" id="WDE97008.1"/>
    </source>
</evidence>
<comment type="cofactor">
    <cofactor evidence="1">
        <name>Zn(2+)</name>
        <dbReference type="ChEBI" id="CHEBI:29105"/>
    </cofactor>
</comment>
<dbReference type="Pfam" id="PF00925">
    <property type="entry name" value="GTP_cyclohydro2"/>
    <property type="match status" value="1"/>
</dbReference>
<dbReference type="Gene3D" id="3.40.50.10990">
    <property type="entry name" value="GTP cyclohydrolase II"/>
    <property type="match status" value="1"/>
</dbReference>
<accession>A0ABY7VS26</accession>
<name>A0ABY7VS26_9BACT</name>
<evidence type="ECO:0000256" key="8">
    <source>
        <dbReference type="ARBA" id="ARBA00022833"/>
    </source>
</evidence>
<dbReference type="CDD" id="cd00641">
    <property type="entry name" value="GTP_cyclohydro2"/>
    <property type="match status" value="1"/>
</dbReference>
<evidence type="ECO:0000256" key="6">
    <source>
        <dbReference type="ARBA" id="ARBA00022741"/>
    </source>
</evidence>
<dbReference type="Proteomes" id="UP001214250">
    <property type="component" value="Chromosome 1"/>
</dbReference>
<evidence type="ECO:0000259" key="11">
    <source>
        <dbReference type="Pfam" id="PF00925"/>
    </source>
</evidence>
<keyword evidence="7" id="KW-0378">Hydrolase</keyword>
<evidence type="ECO:0000256" key="1">
    <source>
        <dbReference type="ARBA" id="ARBA00001947"/>
    </source>
</evidence>
<evidence type="ECO:0000256" key="3">
    <source>
        <dbReference type="ARBA" id="ARBA00012762"/>
    </source>
</evidence>
<evidence type="ECO:0000256" key="2">
    <source>
        <dbReference type="ARBA" id="ARBA00004853"/>
    </source>
</evidence>
<keyword evidence="13" id="KW-1185">Reference proteome</keyword>
<comment type="catalytic activity">
    <reaction evidence="10">
        <text>GTP + 4 H2O = 2,5-diamino-6-hydroxy-4-(5-phosphoribosylamino)-pyrimidine + formate + 2 phosphate + 3 H(+)</text>
        <dbReference type="Rhea" id="RHEA:23704"/>
        <dbReference type="ChEBI" id="CHEBI:15377"/>
        <dbReference type="ChEBI" id="CHEBI:15378"/>
        <dbReference type="ChEBI" id="CHEBI:15740"/>
        <dbReference type="ChEBI" id="CHEBI:37565"/>
        <dbReference type="ChEBI" id="CHEBI:43474"/>
        <dbReference type="ChEBI" id="CHEBI:58614"/>
        <dbReference type="EC" id="3.5.4.25"/>
    </reaction>
</comment>
<keyword evidence="8" id="KW-0862">Zinc</keyword>
<evidence type="ECO:0000256" key="5">
    <source>
        <dbReference type="ARBA" id="ARBA00022723"/>
    </source>
</evidence>